<organism evidence="3 4">
    <name type="scientific">Neurospora hispaniola</name>
    <dbReference type="NCBI Taxonomy" id="588809"/>
    <lineage>
        <taxon>Eukaryota</taxon>
        <taxon>Fungi</taxon>
        <taxon>Dikarya</taxon>
        <taxon>Ascomycota</taxon>
        <taxon>Pezizomycotina</taxon>
        <taxon>Sordariomycetes</taxon>
        <taxon>Sordariomycetidae</taxon>
        <taxon>Sordariales</taxon>
        <taxon>Sordariaceae</taxon>
        <taxon>Neurospora</taxon>
    </lineage>
</organism>
<feature type="signal peptide" evidence="2">
    <location>
        <begin position="1"/>
        <end position="22"/>
    </location>
</feature>
<dbReference type="EMBL" id="JAULSX010000003">
    <property type="protein sequence ID" value="KAK3494374.1"/>
    <property type="molecule type" value="Genomic_DNA"/>
</dbReference>
<evidence type="ECO:0008006" key="5">
    <source>
        <dbReference type="Google" id="ProtNLM"/>
    </source>
</evidence>
<dbReference type="AlphaFoldDB" id="A0AAJ0I9C1"/>
<comment type="caution">
    <text evidence="3">The sequence shown here is derived from an EMBL/GenBank/DDBJ whole genome shotgun (WGS) entry which is preliminary data.</text>
</comment>
<keyword evidence="4" id="KW-1185">Reference proteome</keyword>
<dbReference type="RefSeq" id="XP_062693803.1">
    <property type="nucleotide sequence ID" value="XM_062836955.1"/>
</dbReference>
<feature type="compositionally biased region" description="Polar residues" evidence="1">
    <location>
        <begin position="45"/>
        <end position="61"/>
    </location>
</feature>
<feature type="region of interest" description="Disordered" evidence="1">
    <location>
        <begin position="45"/>
        <end position="99"/>
    </location>
</feature>
<evidence type="ECO:0000256" key="2">
    <source>
        <dbReference type="SAM" id="SignalP"/>
    </source>
</evidence>
<evidence type="ECO:0000313" key="4">
    <source>
        <dbReference type="Proteomes" id="UP001285908"/>
    </source>
</evidence>
<evidence type="ECO:0000313" key="3">
    <source>
        <dbReference type="EMBL" id="KAK3494374.1"/>
    </source>
</evidence>
<reference evidence="3 4" key="1">
    <citation type="journal article" date="2023" name="Mol. Phylogenet. Evol.">
        <title>Genome-scale phylogeny and comparative genomics of the fungal order Sordariales.</title>
        <authorList>
            <person name="Hensen N."/>
            <person name="Bonometti L."/>
            <person name="Westerberg I."/>
            <person name="Brannstrom I.O."/>
            <person name="Guillou S."/>
            <person name="Cros-Aarteil S."/>
            <person name="Calhoun S."/>
            <person name="Haridas S."/>
            <person name="Kuo A."/>
            <person name="Mondo S."/>
            <person name="Pangilinan J."/>
            <person name="Riley R."/>
            <person name="LaButti K."/>
            <person name="Andreopoulos B."/>
            <person name="Lipzen A."/>
            <person name="Chen C."/>
            <person name="Yan M."/>
            <person name="Daum C."/>
            <person name="Ng V."/>
            <person name="Clum A."/>
            <person name="Steindorff A."/>
            <person name="Ohm R.A."/>
            <person name="Martin F."/>
            <person name="Silar P."/>
            <person name="Natvig D.O."/>
            <person name="Lalanne C."/>
            <person name="Gautier V."/>
            <person name="Ament-Velasquez S.L."/>
            <person name="Kruys A."/>
            <person name="Hutchinson M.I."/>
            <person name="Powell A.J."/>
            <person name="Barry K."/>
            <person name="Miller A.N."/>
            <person name="Grigoriev I.V."/>
            <person name="Debuchy R."/>
            <person name="Gladieux P."/>
            <person name="Hiltunen Thoren M."/>
            <person name="Johannesson H."/>
        </authorList>
    </citation>
    <scope>NUCLEOTIDE SEQUENCE [LARGE SCALE GENOMIC DNA]</scope>
    <source>
        <strain evidence="3 4">FGSC 10403</strain>
    </source>
</reference>
<dbReference type="GeneID" id="87874577"/>
<gene>
    <name evidence="3" type="ORF">B0T23DRAFT_376436</name>
</gene>
<evidence type="ECO:0000256" key="1">
    <source>
        <dbReference type="SAM" id="MobiDB-lite"/>
    </source>
</evidence>
<keyword evidence="2" id="KW-0732">Signal</keyword>
<protein>
    <recommendedName>
        <fullName evidence="5">Secreted protein</fullName>
    </recommendedName>
</protein>
<dbReference type="Proteomes" id="UP001285908">
    <property type="component" value="Unassembled WGS sequence"/>
</dbReference>
<feature type="chain" id="PRO_5042604017" description="Secreted protein" evidence="2">
    <location>
        <begin position="23"/>
        <end position="99"/>
    </location>
</feature>
<feature type="compositionally biased region" description="Basic and acidic residues" evidence="1">
    <location>
        <begin position="62"/>
        <end position="72"/>
    </location>
</feature>
<proteinExistence type="predicted"/>
<accession>A0AAJ0I9C1</accession>
<sequence>MTNTSKDAFVVLYMIIIALTESTQVHQFNLRPFFMFVFDTNVPQINDNNSTTAENHTNNEINAREKDKEKKTEKKKNQRARQDTTRKTFKGRSPLWLPF</sequence>
<name>A0AAJ0I9C1_9PEZI</name>